<gene>
    <name evidence="1" type="primary">ORF14245</name>
</gene>
<dbReference type="AlphaFoldDB" id="A0A0B6Y5Y3"/>
<proteinExistence type="predicted"/>
<organism evidence="1">
    <name type="scientific">Arion vulgaris</name>
    <dbReference type="NCBI Taxonomy" id="1028688"/>
    <lineage>
        <taxon>Eukaryota</taxon>
        <taxon>Metazoa</taxon>
        <taxon>Spiralia</taxon>
        <taxon>Lophotrochozoa</taxon>
        <taxon>Mollusca</taxon>
        <taxon>Gastropoda</taxon>
        <taxon>Heterobranchia</taxon>
        <taxon>Euthyneura</taxon>
        <taxon>Panpulmonata</taxon>
        <taxon>Eupulmonata</taxon>
        <taxon>Stylommatophora</taxon>
        <taxon>Helicina</taxon>
        <taxon>Arionoidea</taxon>
        <taxon>Arionidae</taxon>
        <taxon>Arion</taxon>
    </lineage>
</organism>
<dbReference type="EMBL" id="HACG01004872">
    <property type="protein sequence ID" value="CEK51737.1"/>
    <property type="molecule type" value="Transcribed_RNA"/>
</dbReference>
<evidence type="ECO:0000313" key="1">
    <source>
        <dbReference type="EMBL" id="CEK51737.1"/>
    </source>
</evidence>
<reference evidence="1" key="1">
    <citation type="submission" date="2014-12" db="EMBL/GenBank/DDBJ databases">
        <title>Insight into the proteome of Arion vulgaris.</title>
        <authorList>
            <person name="Aradska J."/>
            <person name="Bulat T."/>
            <person name="Smidak R."/>
            <person name="Sarate P."/>
            <person name="Gangsoo J."/>
            <person name="Sialana F."/>
            <person name="Bilban M."/>
            <person name="Lubec G."/>
        </authorList>
    </citation>
    <scope>NUCLEOTIDE SEQUENCE</scope>
    <source>
        <tissue evidence="1">Skin</tissue>
    </source>
</reference>
<name>A0A0B6Y5Y3_9EUPU</name>
<sequence>MDTLSEYSMKMSENKHWTEIHREREDEDSKENLIIGLEKLNIVWRTTRRSKL</sequence>
<accession>A0A0B6Y5Y3</accession>
<protein>
    <submittedName>
        <fullName evidence="1">Uncharacterized protein</fullName>
    </submittedName>
</protein>